<dbReference type="SMART" id="SM00825">
    <property type="entry name" value="PKS_KS"/>
    <property type="match status" value="1"/>
</dbReference>
<dbReference type="Pfam" id="PF02801">
    <property type="entry name" value="Ketoacyl-synt_C"/>
    <property type="match status" value="1"/>
</dbReference>
<evidence type="ECO:0000256" key="1">
    <source>
        <dbReference type="ARBA" id="ARBA00022450"/>
    </source>
</evidence>
<accession>A0A1I3DB70</accession>
<dbReference type="SUPFAM" id="SSF47336">
    <property type="entry name" value="ACP-like"/>
    <property type="match status" value="1"/>
</dbReference>
<gene>
    <name evidence="7" type="ORF">SAMN05216258_102489</name>
</gene>
<dbReference type="InterPro" id="IPR050091">
    <property type="entry name" value="PKS_NRPS_Biosynth_Enz"/>
</dbReference>
<dbReference type="Gene3D" id="3.40.47.10">
    <property type="match status" value="1"/>
</dbReference>
<dbReference type="InterPro" id="IPR013968">
    <property type="entry name" value="PKS_KR"/>
</dbReference>
<evidence type="ECO:0000313" key="7">
    <source>
        <dbReference type="EMBL" id="SFH83977.1"/>
    </source>
</evidence>
<dbReference type="Proteomes" id="UP000199377">
    <property type="component" value="Unassembled WGS sequence"/>
</dbReference>
<dbReference type="SMART" id="SM00823">
    <property type="entry name" value="PKS_PP"/>
    <property type="match status" value="1"/>
</dbReference>
<dbReference type="InterPro" id="IPR016039">
    <property type="entry name" value="Thiolase-like"/>
</dbReference>
<dbReference type="CDD" id="cd00833">
    <property type="entry name" value="PKS"/>
    <property type="match status" value="1"/>
</dbReference>
<feature type="region of interest" description="Disordered" evidence="4">
    <location>
        <begin position="1341"/>
        <end position="1369"/>
    </location>
</feature>
<dbReference type="InterPro" id="IPR014043">
    <property type="entry name" value="Acyl_transferase_dom"/>
</dbReference>
<dbReference type="STRING" id="1114924.SAMN05216258_102489"/>
<dbReference type="Pfam" id="PF00698">
    <property type="entry name" value="Acyl_transf_1"/>
    <property type="match status" value="1"/>
</dbReference>
<dbReference type="InterPro" id="IPR016035">
    <property type="entry name" value="Acyl_Trfase/lysoPLipase"/>
</dbReference>
<dbReference type="Gene3D" id="3.40.366.10">
    <property type="entry name" value="Malonyl-Coenzyme A Acyl Carrier Protein, domain 2"/>
    <property type="match status" value="1"/>
</dbReference>
<dbReference type="Pfam" id="PF08659">
    <property type="entry name" value="KR"/>
    <property type="match status" value="1"/>
</dbReference>
<reference evidence="7 8" key="1">
    <citation type="submission" date="2016-10" db="EMBL/GenBank/DDBJ databases">
        <authorList>
            <person name="de Groot N.N."/>
        </authorList>
    </citation>
    <scope>NUCLEOTIDE SEQUENCE [LARGE SCALE GENOMIC DNA]</scope>
    <source>
        <strain evidence="7 8">CGMCC 1.11030</strain>
    </source>
</reference>
<dbReference type="InterPro" id="IPR029058">
    <property type="entry name" value="AB_hydrolase_fold"/>
</dbReference>
<dbReference type="InterPro" id="IPR036291">
    <property type="entry name" value="NAD(P)-bd_dom_sf"/>
</dbReference>
<dbReference type="SUPFAM" id="SSF53901">
    <property type="entry name" value="Thiolase-like"/>
    <property type="match status" value="1"/>
</dbReference>
<dbReference type="GO" id="GO:0044550">
    <property type="term" value="P:secondary metabolite biosynthetic process"/>
    <property type="evidence" value="ECO:0007669"/>
    <property type="project" value="UniProtKB-ARBA"/>
</dbReference>
<feature type="domain" description="Ketosynthase family 3 (KS3)" evidence="6">
    <location>
        <begin position="34"/>
        <end position="454"/>
    </location>
</feature>
<feature type="domain" description="Carrier" evidence="5">
    <location>
        <begin position="1365"/>
        <end position="1441"/>
    </location>
</feature>
<dbReference type="SUPFAM" id="SSF55048">
    <property type="entry name" value="Probable ACP-binding domain of malonyl-CoA ACP transacylase"/>
    <property type="match status" value="1"/>
</dbReference>
<evidence type="ECO:0000256" key="2">
    <source>
        <dbReference type="ARBA" id="ARBA00022553"/>
    </source>
</evidence>
<dbReference type="PROSITE" id="PS00012">
    <property type="entry name" value="PHOSPHOPANTETHEINE"/>
    <property type="match status" value="1"/>
</dbReference>
<dbReference type="GO" id="GO:0004312">
    <property type="term" value="F:fatty acid synthase activity"/>
    <property type="evidence" value="ECO:0007669"/>
    <property type="project" value="TreeGrafter"/>
</dbReference>
<dbReference type="InterPro" id="IPR020806">
    <property type="entry name" value="PKS_PP-bd"/>
</dbReference>
<dbReference type="Pfam" id="PF22621">
    <property type="entry name" value="CurL-like_PKS_C"/>
    <property type="match status" value="1"/>
</dbReference>
<dbReference type="InterPro" id="IPR016036">
    <property type="entry name" value="Malonyl_transacylase_ACP-bd"/>
</dbReference>
<dbReference type="PANTHER" id="PTHR43775:SF37">
    <property type="entry name" value="SI:DKEY-61P9.11"/>
    <property type="match status" value="1"/>
</dbReference>
<dbReference type="PROSITE" id="PS50075">
    <property type="entry name" value="CARRIER"/>
    <property type="match status" value="1"/>
</dbReference>
<dbReference type="SMART" id="SM00822">
    <property type="entry name" value="PKS_KR"/>
    <property type="match status" value="1"/>
</dbReference>
<dbReference type="InterPro" id="IPR001227">
    <property type="entry name" value="Ac_transferase_dom_sf"/>
</dbReference>
<name>A0A1I3DB70_9RHOB</name>
<keyword evidence="3 7" id="KW-0808">Transferase</keyword>
<dbReference type="InterPro" id="IPR014031">
    <property type="entry name" value="Ketoacyl_synth_C"/>
</dbReference>
<dbReference type="InterPro" id="IPR057326">
    <property type="entry name" value="KR_dom"/>
</dbReference>
<dbReference type="GO" id="GO:0031177">
    <property type="term" value="F:phosphopantetheine binding"/>
    <property type="evidence" value="ECO:0007669"/>
    <property type="project" value="InterPro"/>
</dbReference>
<dbReference type="Gene3D" id="3.40.50.720">
    <property type="entry name" value="NAD(P)-binding Rossmann-like Domain"/>
    <property type="match status" value="1"/>
</dbReference>
<dbReference type="FunFam" id="1.10.1200.10:FF:000016">
    <property type="entry name" value="Non-ribosomal peptide synthase"/>
    <property type="match status" value="1"/>
</dbReference>
<evidence type="ECO:0000259" key="5">
    <source>
        <dbReference type="PROSITE" id="PS50075"/>
    </source>
</evidence>
<dbReference type="InterPro" id="IPR014030">
    <property type="entry name" value="Ketoacyl_synth_N"/>
</dbReference>
<dbReference type="Pfam" id="PF00550">
    <property type="entry name" value="PP-binding"/>
    <property type="match status" value="1"/>
</dbReference>
<keyword evidence="8" id="KW-1185">Reference proteome</keyword>
<evidence type="ECO:0000256" key="4">
    <source>
        <dbReference type="SAM" id="MobiDB-lite"/>
    </source>
</evidence>
<dbReference type="PROSITE" id="PS52004">
    <property type="entry name" value="KS3_2"/>
    <property type="match status" value="1"/>
</dbReference>
<dbReference type="GO" id="GO:0006633">
    <property type="term" value="P:fatty acid biosynthetic process"/>
    <property type="evidence" value="ECO:0007669"/>
    <property type="project" value="TreeGrafter"/>
</dbReference>
<dbReference type="EMBL" id="FOQH01000002">
    <property type="protein sequence ID" value="SFH83977.1"/>
    <property type="molecule type" value="Genomic_DNA"/>
</dbReference>
<dbReference type="SUPFAM" id="SSF52151">
    <property type="entry name" value="FabD/lysophospholipase-like"/>
    <property type="match status" value="1"/>
</dbReference>
<dbReference type="Gene3D" id="3.40.50.1820">
    <property type="entry name" value="alpha/beta hydrolase"/>
    <property type="match status" value="1"/>
</dbReference>
<dbReference type="SMART" id="SM00827">
    <property type="entry name" value="PKS_AT"/>
    <property type="match status" value="1"/>
</dbReference>
<evidence type="ECO:0000313" key="8">
    <source>
        <dbReference type="Proteomes" id="UP000199377"/>
    </source>
</evidence>
<dbReference type="InterPro" id="IPR020841">
    <property type="entry name" value="PKS_Beta-ketoAc_synthase_dom"/>
</dbReference>
<dbReference type="Pfam" id="PF00109">
    <property type="entry name" value="ketoacyl-synt"/>
    <property type="match status" value="1"/>
</dbReference>
<dbReference type="InterPro" id="IPR006162">
    <property type="entry name" value="Ppantetheine_attach_site"/>
</dbReference>
<keyword evidence="1" id="KW-0596">Phosphopantetheine</keyword>
<organism evidence="7 8">
    <name type="scientific">Albimonas pacifica</name>
    <dbReference type="NCBI Taxonomy" id="1114924"/>
    <lineage>
        <taxon>Bacteria</taxon>
        <taxon>Pseudomonadati</taxon>
        <taxon>Pseudomonadota</taxon>
        <taxon>Alphaproteobacteria</taxon>
        <taxon>Rhodobacterales</taxon>
        <taxon>Paracoccaceae</taxon>
        <taxon>Albimonas</taxon>
    </lineage>
</organism>
<dbReference type="InterPro" id="IPR036736">
    <property type="entry name" value="ACP-like_sf"/>
</dbReference>
<dbReference type="Gene3D" id="3.30.70.3290">
    <property type="match status" value="1"/>
</dbReference>
<protein>
    <submittedName>
        <fullName evidence="7">Acyl transferase domain-containing protein</fullName>
    </submittedName>
</protein>
<evidence type="ECO:0000259" key="6">
    <source>
        <dbReference type="PROSITE" id="PS52004"/>
    </source>
</evidence>
<keyword evidence="2" id="KW-0597">Phosphoprotein</keyword>
<dbReference type="PANTHER" id="PTHR43775">
    <property type="entry name" value="FATTY ACID SYNTHASE"/>
    <property type="match status" value="1"/>
</dbReference>
<sequence>MTSTSQPHGEGEARMRDLLDRAAARLARHQADRHEGIAVVGLAARFPGAPDLDAFWDLLDRGESGLQRVDAADLAAAGLPAALLDDPDYVPVWGGPPEADGFDADLFGYAPREAELLDPQQRMVLECAWHALEDAGRDPAREPGRVGVWAGASLSSHLLRAAGRAGRMEAGLANIAGMVAARVSWRFGLTGPSVGVQTTCSTALTAIHMAVQALRRRECDLALAAAAAVDAPRPEGYAHQAGGVAAPDGVCRPFDAAAAGTVFANGCGVVVLRRLSDALADGDPIRGVILGSAIGSDGADKVGLTAPSVSGQAAVLSAALADARLGAEALDCIEAHGAGTALGDPIEVAALTRAHGEALETAGRRCTLGSVKGNVGHLDAAAGMAGLAKLLLAFSHDRFPSTANYAQPNPKCAFGPFEVSAEARPWPRDPHRPRRAGLSSFGMGGANAHLVIEEPPRLPAAPQTEGAQLLPLSARTPEALARLGEDLAAALEAGEAPLADVAFTLQVGRRPLPERRAVVAATREAAIAALRAPAEPLRPLSGAPEPVFVFAGQGAQRAGMARDLRAAEPAFRETLDACLDLAPAELVLPALMLDPAEPRRIHETRAAQPALFALELALARMWIARGVVPTALIGHSVGELAAACLAGVMDLEGGMRLAVARGALMQACPRGAMLSAMISEAEAEGALPEGVELAAVNGPRSVTLAGPEAAIAELAARLERSGVGCRPLQTSHAFHSAAMEPAMAPFREAVAGVALRPPEIPIVSTLTGDWLTAAEATDPDRWSRQLRRPVRYGEAVARLREYSRPLLLEIGPGAGLIRLARQALAGDDGPESRGVASLPEAGARDGAAEVLRATGELWAAGAPIDWPALHPAPRRRVPLPGYPFQRRPFWLPPASAAPEDPRAATDPARWTHQPSWRRLPAAAPAAPPRRLLLGAAALDPRLDRPLAAERLDLPPEADSTTLREALEAAAPEEILCAWGLDETAGEAPGALLRGAVALGRALAGSTLRPRLTLVGAGMQDVAGREPLDPGAAMAAGLVPALAQELPGLVCRSLDLDLSEPAGPIRGLADALNAPFAPADALALRGGRLWRREWEAAPSPEPETLPALHGRAAVIVGDLASGLTLAFARAAREAGACGVALLGAGAQTGQGEGRLADGLRALAAPGFTLHAEAGDPTDAAWLGRALDAAEARLGPLAGVFHTGAMGDASLMALAEAEPAALTRLVEPRLRGVAALRRALAGRDLAFCLVQSSLSVLAGGAGLGPYAAANAGIEAIAALAGREGPTAWQAVQWDAAETGSLAGHAGLSTLRILSEAEVARLTRAILARPGASLVAVTPGPLARRLSEADRPPAEPPAPRRRTRPLVPPRDDTERAVVAVMSQMLGVPEIGVEDDFFELGGHSLLAIQIVDRLRRDFGVELPVRALLQEQPSAAGIAAALREARAKADEDGRALARMLDEIETSPADGAA</sequence>
<proteinExistence type="predicted"/>
<evidence type="ECO:0000256" key="3">
    <source>
        <dbReference type="ARBA" id="ARBA00022679"/>
    </source>
</evidence>
<dbReference type="RefSeq" id="WP_177236151.1">
    <property type="nucleotide sequence ID" value="NZ_FOQH01000002.1"/>
</dbReference>
<dbReference type="InterPro" id="IPR009081">
    <property type="entry name" value="PP-bd_ACP"/>
</dbReference>
<dbReference type="SUPFAM" id="SSF51735">
    <property type="entry name" value="NAD(P)-binding Rossmann-fold domains"/>
    <property type="match status" value="2"/>
</dbReference>